<dbReference type="RefSeq" id="WP_011434602.1">
    <property type="nucleotide sequence ID" value="NC_007777.1"/>
</dbReference>
<evidence type="ECO:0000313" key="5">
    <source>
        <dbReference type="Proteomes" id="UP000001937"/>
    </source>
</evidence>
<dbReference type="PROSITE" id="PS50943">
    <property type="entry name" value="HTH_CROC1"/>
    <property type="match status" value="1"/>
</dbReference>
<proteinExistence type="predicted"/>
<dbReference type="eggNOG" id="COG1476">
    <property type="taxonomic scope" value="Bacteria"/>
</dbReference>
<dbReference type="InterPro" id="IPR001387">
    <property type="entry name" value="Cro/C1-type_HTH"/>
</dbReference>
<accession>Q2JGS1</accession>
<gene>
    <name evidence="4" type="ordered locus">Francci3_0127</name>
</gene>
<evidence type="ECO:0000256" key="2">
    <source>
        <dbReference type="SAM" id="MobiDB-lite"/>
    </source>
</evidence>
<evidence type="ECO:0000256" key="1">
    <source>
        <dbReference type="ARBA" id="ARBA00023125"/>
    </source>
</evidence>
<dbReference type="CDD" id="cd00093">
    <property type="entry name" value="HTH_XRE"/>
    <property type="match status" value="1"/>
</dbReference>
<evidence type="ECO:0000259" key="3">
    <source>
        <dbReference type="PROSITE" id="PS50943"/>
    </source>
</evidence>
<dbReference type="HOGENOM" id="CLU_2154665_0_0_11"/>
<name>Q2JGS1_FRACC</name>
<organism evidence="4 5">
    <name type="scientific">Frankia casuarinae (strain DSM 45818 / CECT 9043 / HFP020203 / CcI3)</name>
    <dbReference type="NCBI Taxonomy" id="106370"/>
    <lineage>
        <taxon>Bacteria</taxon>
        <taxon>Bacillati</taxon>
        <taxon>Actinomycetota</taxon>
        <taxon>Actinomycetes</taxon>
        <taxon>Frankiales</taxon>
        <taxon>Frankiaceae</taxon>
        <taxon>Frankia</taxon>
    </lineage>
</organism>
<dbReference type="Proteomes" id="UP000001937">
    <property type="component" value="Chromosome"/>
</dbReference>
<feature type="domain" description="HTH cro/C1-type" evidence="3">
    <location>
        <begin position="14"/>
        <end position="68"/>
    </location>
</feature>
<dbReference type="AlphaFoldDB" id="Q2JGS1"/>
<dbReference type="InterPro" id="IPR010982">
    <property type="entry name" value="Lambda_DNA-bd_dom_sf"/>
</dbReference>
<protein>
    <submittedName>
        <fullName evidence="4">Transcriptional regulator, XRE family</fullName>
    </submittedName>
</protein>
<dbReference type="PANTHER" id="PTHR46797">
    <property type="entry name" value="HTH-TYPE TRANSCRIPTIONAL REGULATOR"/>
    <property type="match status" value="1"/>
</dbReference>
<dbReference type="OrthoDB" id="7428772at2"/>
<dbReference type="STRING" id="106370.Francci3_0127"/>
<dbReference type="InterPro" id="IPR050807">
    <property type="entry name" value="TransReg_Diox_bact_type"/>
</dbReference>
<dbReference type="EMBL" id="CP000249">
    <property type="protein sequence ID" value="ABD09521.1"/>
    <property type="molecule type" value="Genomic_DNA"/>
</dbReference>
<dbReference type="SUPFAM" id="SSF47413">
    <property type="entry name" value="lambda repressor-like DNA-binding domains"/>
    <property type="match status" value="1"/>
</dbReference>
<feature type="region of interest" description="Disordered" evidence="2">
    <location>
        <begin position="1"/>
        <end position="29"/>
    </location>
</feature>
<dbReference type="SMART" id="SM00530">
    <property type="entry name" value="HTH_XRE"/>
    <property type="match status" value="1"/>
</dbReference>
<dbReference type="KEGG" id="fra:Francci3_0127"/>
<dbReference type="Pfam" id="PF13560">
    <property type="entry name" value="HTH_31"/>
    <property type="match status" value="1"/>
</dbReference>
<dbReference type="GO" id="GO:0005829">
    <property type="term" value="C:cytosol"/>
    <property type="evidence" value="ECO:0007669"/>
    <property type="project" value="TreeGrafter"/>
</dbReference>
<evidence type="ECO:0000313" key="4">
    <source>
        <dbReference type="EMBL" id="ABD09521.1"/>
    </source>
</evidence>
<keyword evidence="5" id="KW-1185">Reference proteome</keyword>
<keyword evidence="1" id="KW-0238">DNA-binding</keyword>
<dbReference type="PANTHER" id="PTHR46797:SF1">
    <property type="entry name" value="METHYLPHOSPHONATE SYNTHASE"/>
    <property type="match status" value="1"/>
</dbReference>
<dbReference type="GO" id="GO:0003700">
    <property type="term" value="F:DNA-binding transcription factor activity"/>
    <property type="evidence" value="ECO:0007669"/>
    <property type="project" value="TreeGrafter"/>
</dbReference>
<dbReference type="Gene3D" id="1.10.260.40">
    <property type="entry name" value="lambda repressor-like DNA-binding domains"/>
    <property type="match status" value="1"/>
</dbReference>
<sequence length="111" mass="12498">MTIEPAYQEFGERLAQTRRHASLTQRDVAERSGISRPTIANIEKGRQRLLYHQLLDLAHAIGVDPRDLLPAPPTPSPALAHLDDLAPPAHVLDWVRRGVDRTGRQDRGEQR</sequence>
<reference evidence="4 5" key="1">
    <citation type="journal article" date="2007" name="Genome Res.">
        <title>Genome characteristics of facultatively symbiotic Frankia sp. strains reflect host range and host plant biogeography.</title>
        <authorList>
            <person name="Normand P."/>
            <person name="Lapierre P."/>
            <person name="Tisa L.S."/>
            <person name="Gogarten J.P."/>
            <person name="Alloisio N."/>
            <person name="Bagnarol E."/>
            <person name="Bassi C.A."/>
            <person name="Berry A.M."/>
            <person name="Bickhart D.M."/>
            <person name="Choisne N."/>
            <person name="Couloux A."/>
            <person name="Cournoyer B."/>
            <person name="Cruveiller S."/>
            <person name="Daubin V."/>
            <person name="Demange N."/>
            <person name="Francino M.P."/>
            <person name="Goltsman E."/>
            <person name="Huang Y."/>
            <person name="Kopp O.R."/>
            <person name="Labarre L."/>
            <person name="Lapidus A."/>
            <person name="Lavire C."/>
            <person name="Marechal J."/>
            <person name="Martinez M."/>
            <person name="Mastronunzio J.E."/>
            <person name="Mullin B.C."/>
            <person name="Niemann J."/>
            <person name="Pujic P."/>
            <person name="Rawnsley T."/>
            <person name="Rouy Z."/>
            <person name="Schenowitz C."/>
            <person name="Sellstedt A."/>
            <person name="Tavares F."/>
            <person name="Tomkins J.P."/>
            <person name="Vallenet D."/>
            <person name="Valverde C."/>
            <person name="Wall L.G."/>
            <person name="Wang Y."/>
            <person name="Medigue C."/>
            <person name="Benson D.R."/>
        </authorList>
    </citation>
    <scope>NUCLEOTIDE SEQUENCE [LARGE SCALE GENOMIC DNA]</scope>
    <source>
        <strain evidence="5">DSM 45818 / CECT 9043 / CcI3</strain>
    </source>
</reference>
<dbReference type="PhylomeDB" id="Q2JGS1"/>
<dbReference type="GO" id="GO:0003677">
    <property type="term" value="F:DNA binding"/>
    <property type="evidence" value="ECO:0007669"/>
    <property type="project" value="UniProtKB-KW"/>
</dbReference>